<evidence type="ECO:0000313" key="1">
    <source>
        <dbReference type="EMBL" id="CAB4282024.1"/>
    </source>
</evidence>
<reference evidence="1 2" key="1">
    <citation type="submission" date="2020-05" db="EMBL/GenBank/DDBJ databases">
        <authorList>
            <person name="Campoy J."/>
            <person name="Schneeberger K."/>
            <person name="Spophaly S."/>
        </authorList>
    </citation>
    <scope>NUCLEOTIDE SEQUENCE [LARGE SCALE GENOMIC DNA]</scope>
    <source>
        <strain evidence="1">PruArmRojPasFocal</strain>
    </source>
</reference>
<proteinExistence type="predicted"/>
<organism evidence="1 2">
    <name type="scientific">Prunus armeniaca</name>
    <name type="common">Apricot</name>
    <name type="synonym">Armeniaca vulgaris</name>
    <dbReference type="NCBI Taxonomy" id="36596"/>
    <lineage>
        <taxon>Eukaryota</taxon>
        <taxon>Viridiplantae</taxon>
        <taxon>Streptophyta</taxon>
        <taxon>Embryophyta</taxon>
        <taxon>Tracheophyta</taxon>
        <taxon>Spermatophyta</taxon>
        <taxon>Magnoliopsida</taxon>
        <taxon>eudicotyledons</taxon>
        <taxon>Gunneridae</taxon>
        <taxon>Pentapetalae</taxon>
        <taxon>rosids</taxon>
        <taxon>fabids</taxon>
        <taxon>Rosales</taxon>
        <taxon>Rosaceae</taxon>
        <taxon>Amygdaloideae</taxon>
        <taxon>Amygdaleae</taxon>
        <taxon>Prunus</taxon>
    </lineage>
</organism>
<protein>
    <submittedName>
        <fullName evidence="1">Uncharacterized protein</fullName>
    </submittedName>
</protein>
<evidence type="ECO:0000313" key="2">
    <source>
        <dbReference type="Proteomes" id="UP000507222"/>
    </source>
</evidence>
<sequence length="74" mass="8270">MADDNQNKMKNEVVPNIATFDPTKKKKKNKVVFQDTTEDFVEKLAEKTENLAGCSIETKDSGDAVEDLNGKCFD</sequence>
<name>A0A6J5V309_PRUAR</name>
<gene>
    <name evidence="1" type="ORF">CURHAP_LOCUS35273</name>
</gene>
<accession>A0A6J5V309</accession>
<dbReference type="AlphaFoldDB" id="A0A6J5V309"/>
<dbReference type="Proteomes" id="UP000507222">
    <property type="component" value="Unassembled WGS sequence"/>
</dbReference>
<dbReference type="EMBL" id="CAEKDK010000006">
    <property type="protein sequence ID" value="CAB4282024.1"/>
    <property type="molecule type" value="Genomic_DNA"/>
</dbReference>